<organism evidence="1 2">
    <name type="scientific">Parasediminibacterium paludis</name>
    <dbReference type="NCBI Taxonomy" id="908966"/>
    <lineage>
        <taxon>Bacteria</taxon>
        <taxon>Pseudomonadati</taxon>
        <taxon>Bacteroidota</taxon>
        <taxon>Chitinophagia</taxon>
        <taxon>Chitinophagales</taxon>
        <taxon>Chitinophagaceae</taxon>
        <taxon>Parasediminibacterium</taxon>
    </lineage>
</organism>
<reference evidence="2" key="1">
    <citation type="journal article" date="2019" name="Int. J. Syst. Evol. Microbiol.">
        <title>The Global Catalogue of Microorganisms (GCM) 10K type strain sequencing project: providing services to taxonomists for standard genome sequencing and annotation.</title>
        <authorList>
            <consortium name="The Broad Institute Genomics Platform"/>
            <consortium name="The Broad Institute Genome Sequencing Center for Infectious Disease"/>
            <person name="Wu L."/>
            <person name="Ma J."/>
        </authorList>
    </citation>
    <scope>NUCLEOTIDE SEQUENCE [LARGE SCALE GENOMIC DNA]</scope>
    <source>
        <strain evidence="2">CECT 8010</strain>
    </source>
</reference>
<dbReference type="Proteomes" id="UP001595906">
    <property type="component" value="Unassembled WGS sequence"/>
</dbReference>
<sequence length="132" mass="15432">MRYLLILTIFFSVACKNSSSYQDASSALDAGREFIDASLKGDFAKAYFYMLQDAQNKQFLDKIETDYRQKDRDGREQFRQASINIGEITDVTDKETIINYSNSYDKIGRKIKVVYQNNKWVVDFKYTFNPNL</sequence>
<evidence type="ECO:0008006" key="3">
    <source>
        <dbReference type="Google" id="ProtNLM"/>
    </source>
</evidence>
<dbReference type="EMBL" id="JBHSDC010000002">
    <property type="protein sequence ID" value="MFC4230608.1"/>
    <property type="molecule type" value="Genomic_DNA"/>
</dbReference>
<protein>
    <recommendedName>
        <fullName evidence="3">DUF4878 domain-containing protein</fullName>
    </recommendedName>
</protein>
<dbReference type="PROSITE" id="PS51257">
    <property type="entry name" value="PROKAR_LIPOPROTEIN"/>
    <property type="match status" value="1"/>
</dbReference>
<gene>
    <name evidence="1" type="ORF">ACFOW1_01810</name>
</gene>
<evidence type="ECO:0000313" key="2">
    <source>
        <dbReference type="Proteomes" id="UP001595906"/>
    </source>
</evidence>
<evidence type="ECO:0000313" key="1">
    <source>
        <dbReference type="EMBL" id="MFC4230608.1"/>
    </source>
</evidence>
<proteinExistence type="predicted"/>
<dbReference type="RefSeq" id="WP_379011885.1">
    <property type="nucleotide sequence ID" value="NZ_JBHSDC010000002.1"/>
</dbReference>
<keyword evidence="2" id="KW-1185">Reference proteome</keyword>
<comment type="caution">
    <text evidence="1">The sequence shown here is derived from an EMBL/GenBank/DDBJ whole genome shotgun (WGS) entry which is preliminary data.</text>
</comment>
<accession>A0ABV8PR24</accession>
<name>A0ABV8PR24_9BACT</name>